<proteinExistence type="predicted"/>
<evidence type="ECO:0000313" key="2">
    <source>
        <dbReference type="EMBL" id="RNM40259.1"/>
    </source>
</evidence>
<reference evidence="2" key="3">
    <citation type="journal article" date="2019" name="Microbiol. Resour. Announc.">
        <title>Draft Genome Sequences of Type Strains of Gordonibacter faecihominis, Paraeggerthella hongkongensis, Parvibacter caecicola,Slackia equolifaciens, Slackia faecicanis, and Slackia isoflavoniconvertens.</title>
        <authorList>
            <person name="Danylec N."/>
            <person name="Stoll D.A."/>
            <person name="Dotsch A."/>
            <person name="Huch M."/>
        </authorList>
    </citation>
    <scope>NUCLEOTIDE SEQUENCE</scope>
    <source>
        <strain evidence="2">DSM 16107</strain>
    </source>
</reference>
<accession>A0A3N0ITC5</accession>
<dbReference type="RefSeq" id="WP_114547050.1">
    <property type="nucleotide sequence ID" value="NZ_CALJMG010000067.1"/>
</dbReference>
<gene>
    <name evidence="1" type="ORF">C1876_12490</name>
    <name evidence="2" type="ORF">DMP09_15185</name>
</gene>
<organism evidence="2 4">
    <name type="scientific">Eggerthella sinensis</name>
    <dbReference type="NCBI Taxonomy" id="242230"/>
    <lineage>
        <taxon>Bacteria</taxon>
        <taxon>Bacillati</taxon>
        <taxon>Actinomycetota</taxon>
        <taxon>Coriobacteriia</taxon>
        <taxon>Eggerthellales</taxon>
        <taxon>Eggerthellaceae</taxon>
        <taxon>Eggerthella</taxon>
    </lineage>
</organism>
<dbReference type="InterPro" id="IPR036390">
    <property type="entry name" value="WH_DNA-bd_sf"/>
</dbReference>
<dbReference type="SUPFAM" id="SSF46785">
    <property type="entry name" value="Winged helix' DNA-binding domain"/>
    <property type="match status" value="1"/>
</dbReference>
<evidence type="ECO:0000313" key="1">
    <source>
        <dbReference type="EMBL" id="RDB67609.1"/>
    </source>
</evidence>
<dbReference type="Proteomes" id="UP000270112">
    <property type="component" value="Unassembled WGS sequence"/>
</dbReference>
<protein>
    <submittedName>
        <fullName evidence="2">Uncharacterized protein</fullName>
    </submittedName>
</protein>
<dbReference type="OrthoDB" id="3175067at2"/>
<sequence>MVVGVRKSLEEGRTYAFDDLAKRFGLSGAAFERVLDHLVEQGCLKPVIFDCRGGKGSAVRLAAHRESLLRWEA</sequence>
<dbReference type="EMBL" id="QICC01000094">
    <property type="protein sequence ID" value="RNM40259.1"/>
    <property type="molecule type" value="Genomic_DNA"/>
</dbReference>
<dbReference type="Proteomes" id="UP000253817">
    <property type="component" value="Unassembled WGS sequence"/>
</dbReference>
<dbReference type="AlphaFoldDB" id="A0A3N0ITC5"/>
<reference evidence="1 3" key="1">
    <citation type="journal article" date="2018" name="Elife">
        <title>Discovery and characterization of a prevalent human gut bacterial enzyme sufficient for the inactivation of a family of plant toxins.</title>
        <authorList>
            <person name="Koppel N."/>
            <person name="Bisanz J.E."/>
            <person name="Pandelia M.E."/>
            <person name="Turnbaugh P.J."/>
            <person name="Balskus E.P."/>
        </authorList>
    </citation>
    <scope>NUCLEOTIDE SEQUENCE [LARGE SCALE GENOMIC DNA]</scope>
    <source>
        <strain evidence="1 3">DSM 16107</strain>
    </source>
</reference>
<name>A0A3N0ITC5_9ACTN</name>
<comment type="caution">
    <text evidence="2">The sequence shown here is derived from an EMBL/GenBank/DDBJ whole genome shotgun (WGS) entry which is preliminary data.</text>
</comment>
<reference evidence="4" key="2">
    <citation type="submission" date="2018-05" db="EMBL/GenBank/DDBJ databases">
        <title>Genome Sequencing of selected type strains of the family Eggerthellaceae.</title>
        <authorList>
            <person name="Danylec N."/>
            <person name="Stoll D.A."/>
            <person name="Doetsch A."/>
            <person name="Huch M."/>
        </authorList>
    </citation>
    <scope>NUCLEOTIDE SEQUENCE [LARGE SCALE GENOMIC DNA]</scope>
    <source>
        <strain evidence="4">DSM 16107</strain>
    </source>
</reference>
<keyword evidence="3" id="KW-1185">Reference proteome</keyword>
<evidence type="ECO:0000313" key="4">
    <source>
        <dbReference type="Proteomes" id="UP000270112"/>
    </source>
</evidence>
<evidence type="ECO:0000313" key="3">
    <source>
        <dbReference type="Proteomes" id="UP000253817"/>
    </source>
</evidence>
<dbReference type="EMBL" id="PPTT01000023">
    <property type="protein sequence ID" value="RDB67609.1"/>
    <property type="molecule type" value="Genomic_DNA"/>
</dbReference>